<feature type="region of interest" description="Disordered" evidence="1">
    <location>
        <begin position="700"/>
        <end position="740"/>
    </location>
</feature>
<feature type="region of interest" description="Disordered" evidence="1">
    <location>
        <begin position="801"/>
        <end position="824"/>
    </location>
</feature>
<feature type="compositionally biased region" description="Pro residues" evidence="1">
    <location>
        <begin position="964"/>
        <end position="978"/>
    </location>
</feature>
<feature type="region of interest" description="Disordered" evidence="1">
    <location>
        <begin position="38"/>
        <end position="62"/>
    </location>
</feature>
<accession>A0A2H1V3E1</accession>
<feature type="compositionally biased region" description="Low complexity" evidence="1">
    <location>
        <begin position="40"/>
        <end position="50"/>
    </location>
</feature>
<sequence length="1176" mass="132446">MMLRSNFLSRIKKVCNVAVASRILRGAEQRITPVSCAAVTKSTKSSKTTSEGPKEPTQKDSKDAIVQVAKKPSQEKNTQKLNAQETTIETIEPVYNIHRSITESQYEKCQRIIDQAFGKGEIEEPGYFSHGVDIEQTRQELEKTEHVTLTEKVITDDKTPVLLLQPSPVLEEEPKLTKESIVRVEPEILNTDTDEDMILIKPTLNIHLMSARPPDDLIKGTEDNKDLPNENLHLEETITTEEVDKYLRHENLDKTLYETHDESKQNTAHTIDLSETKKEQDEPPVINKCTKHIPDIERKTDIDIVLQDSYEPSTADTEYIVNRDKQFNEVMDTCLHPQLRHNAVVNTTTAKEEKERLKQKVEHIDETPLVEAQKQPIEGFNVTPRVLGELEQVYNWIANKHVDLTTGKKSSSADSGDLDEAAKHCLDSPVGKIDEALLNELEKLGIPITAPNQPRSPGIDDNRVQMNVLLSRKCENKIDVDDTFDIYSGSMYPIQQKVTEKVLPDIDAKAEEMAKKPAAEEEEEYLTIYPSRTHIDKNYDLPLERSLKTGVQKAQAAQAKPELVNPEQFYPARIAPMIEEISSNVIMQMPPERPTLFQDTKLNINQTDINKVNPTNSIELTDINEKLIAKQFFVRPTAEKAKQASTESKPKESPVTKPWNPLAKPGYRYVVQTDKSSLRNKHLQKSYAKEMEKPVYYQSTTADSMLNSQPKPKERSNRKSIHKPAEKHHTYLSMDLTNKRDQYASGKSKYAGTAERVNEHCIRNISAANKDQGYRAPQSKIRTRNARLNTTGEIQKDVKTAGPTKDKLVTPPGMPEEDPVSKSAENYMSPPPLQQTNKINSNVSDGIWDENIDGVTPKEKMVFPEDLMKQQLDPHYVLTCNETCPISPKPAPSRLMESTKAVYGEQIDLSKLPKLNEDLPLSELLKRVRERNRIIECRNELRALGIKLDPIQAQVGKCPRKAPQCPPTAPRSPPANPVPPPLFGLPTPPRRPPCCKPRKPRTRKCSTCDMDLSPSLRLGPGFNVPIAEVQAEMVCEMKDIGPDVFAARLKADLTAEVIEKLQILGKLLGRLLRQGRAHMYDAGAVSKTRPGLRTMLARDYAPWTPIPSWPIPKKPPRRKPPCQKGCPSCPPPLGKLNPEPPCNLKPCEGFPKKSFSLIDCFAVTIGENKVYEIGKF</sequence>
<evidence type="ECO:0000313" key="2">
    <source>
        <dbReference type="EMBL" id="SOQ35358.1"/>
    </source>
</evidence>
<dbReference type="EMBL" id="ODYU01000491">
    <property type="protein sequence ID" value="SOQ35358.1"/>
    <property type="molecule type" value="Genomic_DNA"/>
</dbReference>
<protein>
    <submittedName>
        <fullName evidence="2">SFRICE_019295</fullName>
    </submittedName>
</protein>
<evidence type="ECO:0000256" key="1">
    <source>
        <dbReference type="SAM" id="MobiDB-lite"/>
    </source>
</evidence>
<dbReference type="AlphaFoldDB" id="A0A2H1V3E1"/>
<proteinExistence type="predicted"/>
<feature type="compositionally biased region" description="Polar residues" evidence="1">
    <location>
        <begin position="700"/>
        <end position="710"/>
    </location>
</feature>
<feature type="compositionally biased region" description="Basic and acidic residues" evidence="1">
    <location>
        <begin position="272"/>
        <end position="281"/>
    </location>
</feature>
<feature type="region of interest" description="Disordered" evidence="1">
    <location>
        <begin position="959"/>
        <end position="978"/>
    </location>
</feature>
<name>A0A2H1V3E1_SPOFR</name>
<feature type="compositionally biased region" description="Basic and acidic residues" evidence="1">
    <location>
        <begin position="52"/>
        <end position="62"/>
    </location>
</feature>
<gene>
    <name evidence="2" type="ORF">SFRICE_019295</name>
</gene>
<organism evidence="2">
    <name type="scientific">Spodoptera frugiperda</name>
    <name type="common">Fall armyworm</name>
    <dbReference type="NCBI Taxonomy" id="7108"/>
    <lineage>
        <taxon>Eukaryota</taxon>
        <taxon>Metazoa</taxon>
        <taxon>Ecdysozoa</taxon>
        <taxon>Arthropoda</taxon>
        <taxon>Hexapoda</taxon>
        <taxon>Insecta</taxon>
        <taxon>Pterygota</taxon>
        <taxon>Neoptera</taxon>
        <taxon>Endopterygota</taxon>
        <taxon>Lepidoptera</taxon>
        <taxon>Glossata</taxon>
        <taxon>Ditrysia</taxon>
        <taxon>Noctuoidea</taxon>
        <taxon>Noctuidae</taxon>
        <taxon>Amphipyrinae</taxon>
        <taxon>Spodoptera</taxon>
    </lineage>
</organism>
<feature type="compositionally biased region" description="Basic and acidic residues" evidence="1">
    <location>
        <begin position="639"/>
        <end position="654"/>
    </location>
</feature>
<reference evidence="2" key="1">
    <citation type="submission" date="2016-07" db="EMBL/GenBank/DDBJ databases">
        <authorList>
            <person name="Bretaudeau A."/>
        </authorList>
    </citation>
    <scope>NUCLEOTIDE SEQUENCE</scope>
    <source>
        <strain evidence="2">Rice</strain>
        <tissue evidence="2">Whole body</tissue>
    </source>
</reference>
<feature type="region of interest" description="Disordered" evidence="1">
    <location>
        <begin position="639"/>
        <end position="660"/>
    </location>
</feature>
<feature type="compositionally biased region" description="Basic and acidic residues" evidence="1">
    <location>
        <begin position="711"/>
        <end position="729"/>
    </location>
</feature>
<feature type="region of interest" description="Disordered" evidence="1">
    <location>
        <begin position="260"/>
        <end position="283"/>
    </location>
</feature>